<protein>
    <submittedName>
        <fullName evidence="1">Uncharacterized protein</fullName>
    </submittedName>
</protein>
<comment type="caution">
    <text evidence="1">The sequence shown here is derived from an EMBL/GenBank/DDBJ whole genome shotgun (WGS) entry which is preliminary data.</text>
</comment>
<proteinExistence type="predicted"/>
<sequence length="50" mass="5733">MEMWIILLRSVTFETEKISEIIIKYKMKNSMKNMNLLSALLMGGVLSLGL</sequence>
<dbReference type="AlphaFoldDB" id="A0A139LCB7"/>
<name>A0A139LCB7_9BACE</name>
<dbReference type="PATRIC" id="fig|329854.7.peg.2755"/>
<gene>
    <name evidence="1" type="ORF">HMPREF2531_02703</name>
</gene>
<accession>A0A139LCB7</accession>
<evidence type="ECO:0000313" key="2">
    <source>
        <dbReference type="Proteomes" id="UP000070319"/>
    </source>
</evidence>
<dbReference type="EMBL" id="LTDF01000093">
    <property type="protein sequence ID" value="KXT49089.1"/>
    <property type="molecule type" value="Genomic_DNA"/>
</dbReference>
<dbReference type="Proteomes" id="UP000070319">
    <property type="component" value="Unassembled WGS sequence"/>
</dbReference>
<evidence type="ECO:0000313" key="1">
    <source>
        <dbReference type="EMBL" id="KXT49089.1"/>
    </source>
</evidence>
<reference evidence="1 2" key="1">
    <citation type="submission" date="2016-02" db="EMBL/GenBank/DDBJ databases">
        <authorList>
            <person name="Wen L."/>
            <person name="He K."/>
            <person name="Yang H."/>
        </authorList>
    </citation>
    <scope>NUCLEOTIDE SEQUENCE [LARGE SCALE GENOMIC DNA]</scope>
    <source>
        <strain evidence="1 2">KLE1704</strain>
    </source>
</reference>
<organism evidence="1">
    <name type="scientific">Bacteroides intestinalis</name>
    <dbReference type="NCBI Taxonomy" id="329854"/>
    <lineage>
        <taxon>Bacteria</taxon>
        <taxon>Pseudomonadati</taxon>
        <taxon>Bacteroidota</taxon>
        <taxon>Bacteroidia</taxon>
        <taxon>Bacteroidales</taxon>
        <taxon>Bacteroidaceae</taxon>
        <taxon>Bacteroides</taxon>
    </lineage>
</organism>